<dbReference type="Pfam" id="PF05222">
    <property type="entry name" value="AlaDh_PNT_N"/>
    <property type="match status" value="1"/>
</dbReference>
<dbReference type="EMBL" id="JAGSPA010000005">
    <property type="protein sequence ID" value="MBV7257772.1"/>
    <property type="molecule type" value="Genomic_DNA"/>
</dbReference>
<evidence type="ECO:0000256" key="3">
    <source>
        <dbReference type="ARBA" id="ARBA00022741"/>
    </source>
</evidence>
<comment type="catalytic activity">
    <reaction evidence="7">
        <text>NAD(+) + NADPH + H(+)(in) = NADH + NADP(+) + H(+)(out)</text>
        <dbReference type="Rhea" id="RHEA:47992"/>
        <dbReference type="ChEBI" id="CHEBI:15378"/>
        <dbReference type="ChEBI" id="CHEBI:57540"/>
        <dbReference type="ChEBI" id="CHEBI:57783"/>
        <dbReference type="ChEBI" id="CHEBI:57945"/>
        <dbReference type="ChEBI" id="CHEBI:58349"/>
        <dbReference type="EC" id="7.1.1.1"/>
    </reaction>
</comment>
<dbReference type="CDD" id="cd05304">
    <property type="entry name" value="Rubrum_tdh"/>
    <property type="match status" value="1"/>
</dbReference>
<keyword evidence="4" id="KW-0521">NADP</keyword>
<evidence type="ECO:0000313" key="11">
    <source>
        <dbReference type="Proteomes" id="UP000722336"/>
    </source>
</evidence>
<evidence type="ECO:0000259" key="8">
    <source>
        <dbReference type="SMART" id="SM01002"/>
    </source>
</evidence>
<evidence type="ECO:0000259" key="9">
    <source>
        <dbReference type="SMART" id="SM01003"/>
    </source>
</evidence>
<protein>
    <recommendedName>
        <fullName evidence="2">proton-translocating NAD(P)(+) transhydrogenase</fullName>
        <ecNumber evidence="2">7.1.1.1</ecNumber>
    </recommendedName>
</protein>
<dbReference type="GO" id="GO:0016491">
    <property type="term" value="F:oxidoreductase activity"/>
    <property type="evidence" value="ECO:0007669"/>
    <property type="project" value="UniProtKB-KW"/>
</dbReference>
<keyword evidence="3" id="KW-0547">Nucleotide-binding</keyword>
<dbReference type="PANTHER" id="PTHR10160:SF19">
    <property type="entry name" value="PROTON-TRANSLOCATING NAD(P)(+) TRANSHYDROGENASE"/>
    <property type="match status" value="1"/>
</dbReference>
<dbReference type="Proteomes" id="UP000722336">
    <property type="component" value="Unassembled WGS sequence"/>
</dbReference>
<sequence length="376" mass="39001">MKIAVLNEGDADEPRVAATPETVKKFCDLGADVHVEAGAGLRAGVADSAYADAGAEITALRADAVKGADVILAVRGPEPATLSGAAPGAVLCGILNPVQNRDLLDSYAQAGLTAMAMEFMPRITRAQSMDVLSSQSNLAGYKAVLDAAAEYGRAFPMMMTAAGTISAAKVFVMGVGVAGLQAIATARRLGGQVSATDVRAATKEQIESLGAKAIFVQDVAGIEGEGTGGYATEMSDEYKAAQAKLVSDHIARQDIVITTALIPGRAAPRLVSDEQLKTMKPGSVLVDLAAEQGGNVEGAILGEIVEKHGVKIVGHKNVPGRLAEVASQLYARNLWNFLSAFWDADAKALIWPKDDEIVQGVRVTHGGIVGNERLDG</sequence>
<reference evidence="10 11" key="1">
    <citation type="submission" date="2021-04" db="EMBL/GenBank/DDBJ databases">
        <authorList>
            <person name="Pira H."/>
            <person name="Risdian C."/>
            <person name="Wink J."/>
        </authorList>
    </citation>
    <scope>NUCLEOTIDE SEQUENCE [LARGE SCALE GENOMIC DNA]</scope>
    <source>
        <strain evidence="10 11">WHA3</strain>
    </source>
</reference>
<organism evidence="10 11">
    <name type="scientific">Pacificimonas pallii</name>
    <dbReference type="NCBI Taxonomy" id="2827236"/>
    <lineage>
        <taxon>Bacteria</taxon>
        <taxon>Pseudomonadati</taxon>
        <taxon>Pseudomonadota</taxon>
        <taxon>Alphaproteobacteria</taxon>
        <taxon>Sphingomonadales</taxon>
        <taxon>Sphingosinicellaceae</taxon>
        <taxon>Pacificimonas</taxon>
    </lineage>
</organism>
<name>A0ABS6SH79_9SPHN</name>
<evidence type="ECO:0000256" key="6">
    <source>
        <dbReference type="ARBA" id="ARBA00023027"/>
    </source>
</evidence>
<evidence type="ECO:0000313" key="10">
    <source>
        <dbReference type="EMBL" id="MBV7257772.1"/>
    </source>
</evidence>
<keyword evidence="10" id="KW-0560">Oxidoreductase</keyword>
<evidence type="ECO:0000256" key="5">
    <source>
        <dbReference type="ARBA" id="ARBA00022967"/>
    </source>
</evidence>
<dbReference type="Pfam" id="PF01262">
    <property type="entry name" value="AlaDh_PNT_C"/>
    <property type="match status" value="1"/>
</dbReference>
<evidence type="ECO:0000256" key="1">
    <source>
        <dbReference type="ARBA" id="ARBA00003943"/>
    </source>
</evidence>
<dbReference type="EC" id="7.1.1.1" evidence="2"/>
<dbReference type="InterPro" id="IPR007698">
    <property type="entry name" value="AlaDH/PNT_NAD(H)-bd"/>
</dbReference>
<evidence type="ECO:0000256" key="7">
    <source>
        <dbReference type="ARBA" id="ARBA00048202"/>
    </source>
</evidence>
<keyword evidence="11" id="KW-1185">Reference proteome</keyword>
<gene>
    <name evidence="10" type="ORF">KCG44_13380</name>
</gene>
<comment type="caution">
    <text evidence="10">The sequence shown here is derived from an EMBL/GenBank/DDBJ whole genome shotgun (WGS) entry which is preliminary data.</text>
</comment>
<evidence type="ECO:0000256" key="2">
    <source>
        <dbReference type="ARBA" id="ARBA00012943"/>
    </source>
</evidence>
<dbReference type="SMART" id="SM01002">
    <property type="entry name" value="AlaDh_PNT_C"/>
    <property type="match status" value="1"/>
</dbReference>
<evidence type="ECO:0000256" key="4">
    <source>
        <dbReference type="ARBA" id="ARBA00022857"/>
    </source>
</evidence>
<keyword evidence="5" id="KW-1278">Translocase</keyword>
<dbReference type="RefSeq" id="WP_218446622.1">
    <property type="nucleotide sequence ID" value="NZ_JAGSPA010000005.1"/>
</dbReference>
<keyword evidence="6" id="KW-0520">NAD</keyword>
<feature type="domain" description="Alanine dehydrogenase/pyridine nucleotide transhydrogenase NAD(H)-binding" evidence="8">
    <location>
        <begin position="148"/>
        <end position="314"/>
    </location>
</feature>
<dbReference type="NCBIfam" id="NF006942">
    <property type="entry name" value="PRK09424.1"/>
    <property type="match status" value="1"/>
</dbReference>
<feature type="domain" description="Alanine dehydrogenase/pyridine nucleotide transhydrogenase N-terminal" evidence="9">
    <location>
        <begin position="4"/>
        <end position="139"/>
    </location>
</feature>
<proteinExistence type="predicted"/>
<dbReference type="SMART" id="SM01003">
    <property type="entry name" value="AlaDh_PNT_N"/>
    <property type="match status" value="1"/>
</dbReference>
<accession>A0ABS6SH79</accession>
<dbReference type="PANTHER" id="PTHR10160">
    <property type="entry name" value="NAD(P) TRANSHYDROGENASE"/>
    <property type="match status" value="1"/>
</dbReference>
<comment type="function">
    <text evidence="1">The transhydrogenation between NADH and NADP is coupled to respiration and ATP hydrolysis and functions as a proton pump across the membrane.</text>
</comment>
<dbReference type="InterPro" id="IPR007886">
    <property type="entry name" value="AlaDH/PNT_N"/>
</dbReference>